<evidence type="ECO:0000256" key="5">
    <source>
        <dbReference type="ARBA" id="ARBA00022989"/>
    </source>
</evidence>
<evidence type="ECO:0000256" key="8">
    <source>
        <dbReference type="ARBA" id="ARBA00029447"/>
    </source>
</evidence>
<protein>
    <submittedName>
        <fullName evidence="13">Methyl-accepting chemotaxis protein</fullName>
    </submittedName>
</protein>
<keyword evidence="6 10" id="KW-0472">Membrane</keyword>
<keyword evidence="2" id="KW-1003">Cell membrane</keyword>
<dbReference type="Pfam" id="PF02743">
    <property type="entry name" value="dCache_1"/>
    <property type="match status" value="1"/>
</dbReference>
<keyword evidence="3" id="KW-0145">Chemotaxis</keyword>
<dbReference type="SUPFAM" id="SSF58104">
    <property type="entry name" value="Methyl-accepting chemotaxis protein (MCP) signaling domain"/>
    <property type="match status" value="2"/>
</dbReference>
<gene>
    <name evidence="13" type="ORF">OXH55_06245</name>
</gene>
<evidence type="ECO:0000256" key="7">
    <source>
        <dbReference type="ARBA" id="ARBA00023224"/>
    </source>
</evidence>
<keyword evidence="7 9" id="KW-0807">Transducer</keyword>
<comment type="similarity">
    <text evidence="8">Belongs to the methyl-accepting chemotaxis (MCP) protein family.</text>
</comment>
<dbReference type="PROSITE" id="PS50111">
    <property type="entry name" value="CHEMOTAXIS_TRANSDUC_2"/>
    <property type="match status" value="1"/>
</dbReference>
<evidence type="ECO:0000256" key="10">
    <source>
        <dbReference type="SAM" id="Phobius"/>
    </source>
</evidence>
<dbReference type="PANTHER" id="PTHR32089:SF114">
    <property type="entry name" value="METHYL-ACCEPTING CHEMOTAXIS PROTEIN MCPB"/>
    <property type="match status" value="1"/>
</dbReference>
<feature type="transmembrane region" description="Helical" evidence="10">
    <location>
        <begin position="12"/>
        <end position="38"/>
    </location>
</feature>
<keyword evidence="14" id="KW-1185">Reference proteome</keyword>
<sequence>MKKKKIKKKSLYGQILSLLGIAILVPLIIVSCIGYYSISKNMESDFKEMTGDNVHRIIEVIKNLDKTSKESVEMLSQDPNVIAITSNVDSEMWLRKALDSFIKSHTGVSSAYLGTEDKKMILLPKQDVPEGFDPSKRAWYKDAMDGNGEIILTSPYKNRINDKQYEVTFAKFVKDAAGKPVGVIGIDIKLDDLSKIVSEITIGKNGYSVLIDKEGTIIAHKDVKKVGTTSKDDKVTQELLNITEDVFEKTIDGVKCLVFKEVEKDTGYTVLGIVPKTELSNKIYAPIKLNIIVSLIVLVLATYAGNKFTKKNLIKPVKNILYIFEELSKGNFKARAQKTKGITGEIEDIIDAVNNTTVEVAKIVESISGASDNLKENSEELLTVAEESSTTGDEVARAVQQIADGSICQSEKLNESSEIAEKLGRDVEESINDSINMMRYAAKVKETGHEGAKLMINLTQVFEENYAANIDVAEEVQALAEKSNRIGVITDAIKNITEQTNLLALNASIEAARAGEAGRGFAVVAEEVRKLAEESAYSASEIEKVIGEVKRSVNDVFEKLKHSTELNDKTAVNVSDTKESFNKIRQAVETLESNIEKVSLSLNDIKSGKDSVLSNIEEVSLVAQEAASTSQEVSASCEEQASGLQEIVSSSEKLSDLSEELKQLVSKFQI</sequence>
<evidence type="ECO:0000256" key="2">
    <source>
        <dbReference type="ARBA" id="ARBA00022475"/>
    </source>
</evidence>
<dbReference type="Proteomes" id="UP001079657">
    <property type="component" value="Unassembled WGS sequence"/>
</dbReference>
<dbReference type="PROSITE" id="PS51257">
    <property type="entry name" value="PROKAR_LIPOPROTEIN"/>
    <property type="match status" value="1"/>
</dbReference>
<keyword evidence="4 10" id="KW-0812">Transmembrane</keyword>
<dbReference type="SUPFAM" id="SSF103190">
    <property type="entry name" value="Sensory domain-like"/>
    <property type="match status" value="1"/>
</dbReference>
<dbReference type="Pfam" id="PF00015">
    <property type="entry name" value="MCPsignal"/>
    <property type="match status" value="1"/>
</dbReference>
<organism evidence="13 14">
    <name type="scientific">Clostridium ganghwense</name>
    <dbReference type="NCBI Taxonomy" id="312089"/>
    <lineage>
        <taxon>Bacteria</taxon>
        <taxon>Bacillati</taxon>
        <taxon>Bacillota</taxon>
        <taxon>Clostridia</taxon>
        <taxon>Eubacteriales</taxon>
        <taxon>Clostridiaceae</taxon>
        <taxon>Clostridium</taxon>
    </lineage>
</organism>
<dbReference type="EMBL" id="JAPQES010000001">
    <property type="protein sequence ID" value="MCY6370230.1"/>
    <property type="molecule type" value="Genomic_DNA"/>
</dbReference>
<dbReference type="CDD" id="cd18773">
    <property type="entry name" value="PDC1_HK_sensor"/>
    <property type="match status" value="1"/>
</dbReference>
<dbReference type="PROSITE" id="PS50885">
    <property type="entry name" value="HAMP"/>
    <property type="match status" value="1"/>
</dbReference>
<dbReference type="Gene3D" id="6.10.340.10">
    <property type="match status" value="1"/>
</dbReference>
<comment type="subcellular location">
    <subcellularLocation>
        <location evidence="1">Cell membrane</location>
        <topology evidence="1">Multi-pass membrane protein</topology>
    </subcellularLocation>
</comment>
<dbReference type="SMART" id="SM00283">
    <property type="entry name" value="MA"/>
    <property type="match status" value="1"/>
</dbReference>
<dbReference type="InterPro" id="IPR033479">
    <property type="entry name" value="dCache_1"/>
</dbReference>
<dbReference type="InterPro" id="IPR004089">
    <property type="entry name" value="MCPsignal_dom"/>
</dbReference>
<feature type="transmembrane region" description="Helical" evidence="10">
    <location>
        <begin position="283"/>
        <end position="305"/>
    </location>
</feature>
<evidence type="ECO:0000313" key="13">
    <source>
        <dbReference type="EMBL" id="MCY6370230.1"/>
    </source>
</evidence>
<evidence type="ECO:0000259" key="12">
    <source>
        <dbReference type="PROSITE" id="PS50885"/>
    </source>
</evidence>
<comment type="caution">
    <text evidence="13">The sequence shown here is derived from an EMBL/GenBank/DDBJ whole genome shotgun (WGS) entry which is preliminary data.</text>
</comment>
<name>A0ABT4CMG0_9CLOT</name>
<proteinExistence type="inferred from homology"/>
<dbReference type="CDD" id="cd12912">
    <property type="entry name" value="PDC2_MCP_like"/>
    <property type="match status" value="1"/>
</dbReference>
<dbReference type="InterPro" id="IPR029151">
    <property type="entry name" value="Sensor-like_sf"/>
</dbReference>
<dbReference type="RefSeq" id="WP_268048904.1">
    <property type="nucleotide sequence ID" value="NZ_JAPQES010000001.1"/>
</dbReference>
<evidence type="ECO:0000256" key="3">
    <source>
        <dbReference type="ARBA" id="ARBA00022500"/>
    </source>
</evidence>
<feature type="domain" description="Methyl-accepting transducer" evidence="11">
    <location>
        <begin position="384"/>
        <end position="641"/>
    </location>
</feature>
<dbReference type="Gene3D" id="3.30.450.20">
    <property type="entry name" value="PAS domain"/>
    <property type="match status" value="2"/>
</dbReference>
<dbReference type="PANTHER" id="PTHR32089">
    <property type="entry name" value="METHYL-ACCEPTING CHEMOTAXIS PROTEIN MCPB"/>
    <property type="match status" value="1"/>
</dbReference>
<accession>A0ABT4CMG0</accession>
<evidence type="ECO:0000256" key="4">
    <source>
        <dbReference type="ARBA" id="ARBA00022692"/>
    </source>
</evidence>
<evidence type="ECO:0000313" key="14">
    <source>
        <dbReference type="Proteomes" id="UP001079657"/>
    </source>
</evidence>
<feature type="domain" description="HAMP" evidence="12">
    <location>
        <begin position="311"/>
        <end position="365"/>
    </location>
</feature>
<keyword evidence="5 10" id="KW-1133">Transmembrane helix</keyword>
<evidence type="ECO:0000256" key="9">
    <source>
        <dbReference type="PROSITE-ProRule" id="PRU00284"/>
    </source>
</evidence>
<dbReference type="CDD" id="cd11386">
    <property type="entry name" value="MCP_signal"/>
    <property type="match status" value="1"/>
</dbReference>
<evidence type="ECO:0000256" key="6">
    <source>
        <dbReference type="ARBA" id="ARBA00023136"/>
    </source>
</evidence>
<dbReference type="InterPro" id="IPR003660">
    <property type="entry name" value="HAMP_dom"/>
</dbReference>
<reference evidence="13" key="1">
    <citation type="submission" date="2022-12" db="EMBL/GenBank/DDBJ databases">
        <authorList>
            <person name="Wang J."/>
        </authorList>
    </citation>
    <scope>NUCLEOTIDE SEQUENCE</scope>
    <source>
        <strain evidence="13">HY-42-06</strain>
    </source>
</reference>
<evidence type="ECO:0000259" key="11">
    <source>
        <dbReference type="PROSITE" id="PS50111"/>
    </source>
</evidence>
<dbReference type="Gene3D" id="1.10.287.950">
    <property type="entry name" value="Methyl-accepting chemotaxis protein"/>
    <property type="match status" value="1"/>
</dbReference>
<evidence type="ECO:0000256" key="1">
    <source>
        <dbReference type="ARBA" id="ARBA00004651"/>
    </source>
</evidence>